<name>A0A1B9N7Y9_9MICO</name>
<proteinExistence type="predicted"/>
<sequence length="345" mass="37470">MTVRRLIYGLVFAFTAYFLLRGVIWTIEAPVPVLQGAAVGVWLVAVIGAMFLAAEPEASEEGQNRPGQLPLGIAILLLLLSIAAASLSFLGGAERVLDLPAAGVFGATGLLLTIMCVRRRPLLAWIGIVVLAAQGIAVMGLDLALQRGLVGAVLWVGLAQLLMWFTDRAYRDTSRLARLQQVSSAWQAAQEARRFERRQRVQFALIVAGPVLTRVIETNGRLSETERLRARLAEGTLRDELRGARLLDDEVRLAIRAVRERGATLTIFDENALDDLDEAALQRVRSELAATLRGTTAARIIVRTSPDPDVAVTVVGRQAAGAGVSEEDAVELWHEIPRHASARRP</sequence>
<dbReference type="Proteomes" id="UP000093355">
    <property type="component" value="Unassembled WGS sequence"/>
</dbReference>
<gene>
    <name evidence="1" type="ORF">A7J15_10860</name>
</gene>
<dbReference type="OrthoDB" id="5082313at2"/>
<comment type="caution">
    <text evidence="1">The sequence shown here is derived from an EMBL/GenBank/DDBJ whole genome shotgun (WGS) entry which is preliminary data.</text>
</comment>
<reference evidence="1 2" key="1">
    <citation type="submission" date="2016-05" db="EMBL/GenBank/DDBJ databases">
        <authorList>
            <person name="Lavstsen T."/>
            <person name="Jespersen J.S."/>
        </authorList>
    </citation>
    <scope>NUCLEOTIDE SEQUENCE [LARGE SCALE GENOMIC DNA]</scope>
    <source>
        <strain evidence="1 2">YLB-01</strain>
    </source>
</reference>
<evidence type="ECO:0000313" key="2">
    <source>
        <dbReference type="Proteomes" id="UP000093355"/>
    </source>
</evidence>
<keyword evidence="2" id="KW-1185">Reference proteome</keyword>
<accession>A0A1B9N7Y9</accession>
<dbReference type="EMBL" id="LXMD01000029">
    <property type="protein sequence ID" value="OCG72725.1"/>
    <property type="molecule type" value="Genomic_DNA"/>
</dbReference>
<dbReference type="RefSeq" id="WP_067027837.1">
    <property type="nucleotide sequence ID" value="NZ_CP038256.1"/>
</dbReference>
<organism evidence="1 2">
    <name type="scientific">Microbacterium sediminis</name>
    <dbReference type="NCBI Taxonomy" id="904291"/>
    <lineage>
        <taxon>Bacteria</taxon>
        <taxon>Bacillati</taxon>
        <taxon>Actinomycetota</taxon>
        <taxon>Actinomycetes</taxon>
        <taxon>Micrococcales</taxon>
        <taxon>Microbacteriaceae</taxon>
        <taxon>Microbacterium</taxon>
    </lineage>
</organism>
<evidence type="ECO:0000313" key="1">
    <source>
        <dbReference type="EMBL" id="OCG72725.1"/>
    </source>
</evidence>
<dbReference type="AlphaFoldDB" id="A0A1B9N7Y9"/>
<dbReference type="STRING" id="904291.A7J15_10860"/>
<protein>
    <submittedName>
        <fullName evidence="1">Uncharacterized protein</fullName>
    </submittedName>
</protein>